<evidence type="ECO:0000313" key="3">
    <source>
        <dbReference type="Proteomes" id="UP000184462"/>
    </source>
</evidence>
<keyword evidence="1" id="KW-0472">Membrane</keyword>
<gene>
    <name evidence="2" type="ORF">SAMN05444278_104203</name>
</gene>
<dbReference type="Proteomes" id="UP000184462">
    <property type="component" value="Unassembled WGS sequence"/>
</dbReference>
<dbReference type="STRING" id="1155689.SAMN05444278_104203"/>
<feature type="transmembrane region" description="Helical" evidence="1">
    <location>
        <begin position="97"/>
        <end position="117"/>
    </location>
</feature>
<reference evidence="2 3" key="1">
    <citation type="submission" date="2016-11" db="EMBL/GenBank/DDBJ databases">
        <authorList>
            <person name="Jaros S."/>
            <person name="Januszkiewicz K."/>
            <person name="Wedrychowicz H."/>
        </authorList>
    </citation>
    <scope>NUCLEOTIDE SEQUENCE [LARGE SCALE GENOMIC DNA]</scope>
    <source>
        <strain evidence="2 3">DSM 25661</strain>
    </source>
</reference>
<dbReference type="AlphaFoldDB" id="A0A1M4VSQ2"/>
<proteinExistence type="predicted"/>
<keyword evidence="1" id="KW-1133">Transmembrane helix</keyword>
<feature type="transmembrane region" description="Helical" evidence="1">
    <location>
        <begin position="20"/>
        <end position="36"/>
    </location>
</feature>
<name>A0A1M4VSQ2_9FLAO</name>
<feature type="transmembrane region" description="Helical" evidence="1">
    <location>
        <begin position="129"/>
        <end position="150"/>
    </location>
</feature>
<sequence>MDQEFQAQEIVKLIPTSFKVISIIFLIFSLIAIRFFERSLFPEALLDFYATTYSFSEPPNFNWFNLISTTILRYLVNSILSILIIYILFPSTKTLKFVVWFYSVAFVVLISAFSILLSQLTPEYYMTLFYIRRFLIQPLFLILLVPALYYQKKVAQK</sequence>
<evidence type="ECO:0000256" key="1">
    <source>
        <dbReference type="SAM" id="Phobius"/>
    </source>
</evidence>
<protein>
    <submittedName>
        <fullName evidence="2">Exosortase F-associated protein</fullName>
    </submittedName>
</protein>
<evidence type="ECO:0000313" key="2">
    <source>
        <dbReference type="EMBL" id="SHE71958.1"/>
    </source>
</evidence>
<feature type="transmembrane region" description="Helical" evidence="1">
    <location>
        <begin position="71"/>
        <end position="90"/>
    </location>
</feature>
<keyword evidence="1" id="KW-0812">Transmembrane</keyword>
<keyword evidence="3" id="KW-1185">Reference proteome</keyword>
<accession>A0A1M4VSQ2</accession>
<dbReference type="NCBIfam" id="TIGR04127">
    <property type="entry name" value="flavo_near_exo"/>
    <property type="match status" value="1"/>
</dbReference>
<organism evidence="2 3">
    <name type="scientific">Psychroflexus salarius</name>
    <dbReference type="NCBI Taxonomy" id="1155689"/>
    <lineage>
        <taxon>Bacteria</taxon>
        <taxon>Pseudomonadati</taxon>
        <taxon>Bacteroidota</taxon>
        <taxon>Flavobacteriia</taxon>
        <taxon>Flavobacteriales</taxon>
        <taxon>Flavobacteriaceae</taxon>
        <taxon>Psychroflexus</taxon>
    </lineage>
</organism>
<dbReference type="InterPro" id="IPR026414">
    <property type="entry name" value="ExosoTase_F-assoc_memb"/>
</dbReference>
<dbReference type="EMBL" id="FQTW01000004">
    <property type="protein sequence ID" value="SHE71958.1"/>
    <property type="molecule type" value="Genomic_DNA"/>
</dbReference>